<dbReference type="GO" id="GO:0016758">
    <property type="term" value="F:hexosyltransferase activity"/>
    <property type="evidence" value="ECO:0007669"/>
    <property type="project" value="InterPro"/>
</dbReference>
<dbReference type="AlphaFoldDB" id="A0A380YRJ4"/>
<evidence type="ECO:0000256" key="1">
    <source>
        <dbReference type="ARBA" id="ARBA00004240"/>
    </source>
</evidence>
<dbReference type="SUPFAM" id="SSF53756">
    <property type="entry name" value="UDP-Glycosyltransferase/glycogen phosphorylase"/>
    <property type="match status" value="1"/>
</dbReference>
<dbReference type="RefSeq" id="WP_004291132.1">
    <property type="nucleotide sequence ID" value="NZ_CABKNQ010000018.1"/>
</dbReference>
<accession>A0A380YRJ4</accession>
<evidence type="ECO:0000256" key="5">
    <source>
        <dbReference type="ARBA" id="ARBA00022824"/>
    </source>
</evidence>
<dbReference type="InterPro" id="IPR007235">
    <property type="entry name" value="Glyco_trans_28_C"/>
</dbReference>
<evidence type="ECO:0000256" key="4">
    <source>
        <dbReference type="ARBA" id="ARBA00022679"/>
    </source>
</evidence>
<evidence type="ECO:0000256" key="3">
    <source>
        <dbReference type="ARBA" id="ARBA00022676"/>
    </source>
</evidence>
<dbReference type="Proteomes" id="UP000254424">
    <property type="component" value="Unassembled WGS sequence"/>
</dbReference>
<gene>
    <name evidence="7" type="ORF">NCTC11155_01019</name>
</gene>
<organism evidence="7 8">
    <name type="scientific">Bacteroides eggerthii</name>
    <dbReference type="NCBI Taxonomy" id="28111"/>
    <lineage>
        <taxon>Bacteria</taxon>
        <taxon>Pseudomonadati</taxon>
        <taxon>Bacteroidota</taxon>
        <taxon>Bacteroidia</taxon>
        <taxon>Bacteroidales</taxon>
        <taxon>Bacteroidaceae</taxon>
        <taxon>Bacteroides</taxon>
    </lineage>
</organism>
<keyword evidence="3" id="KW-0328">Glycosyltransferase</keyword>
<proteinExistence type="inferred from homology"/>
<dbReference type="InterPro" id="IPR039042">
    <property type="entry name" value="Alg13-like"/>
</dbReference>
<dbReference type="Gene3D" id="3.40.50.2000">
    <property type="entry name" value="Glycogen Phosphorylase B"/>
    <property type="match status" value="1"/>
</dbReference>
<keyword evidence="5" id="KW-0256">Endoplasmic reticulum</keyword>
<keyword evidence="4 7" id="KW-0808">Transferase</keyword>
<protein>
    <submittedName>
        <fullName evidence="7">Glycosyltransferase 28 domain</fullName>
    </submittedName>
</protein>
<feature type="domain" description="Glycosyl transferase family 28 C-terminal" evidence="6">
    <location>
        <begin position="1"/>
        <end position="116"/>
    </location>
</feature>
<comment type="similarity">
    <text evidence="2">Belongs to the glycosyltransferase 28 family.</text>
</comment>
<dbReference type="GeneID" id="93070945"/>
<reference evidence="7 8" key="1">
    <citation type="submission" date="2018-06" db="EMBL/GenBank/DDBJ databases">
        <authorList>
            <consortium name="Pathogen Informatics"/>
            <person name="Doyle S."/>
        </authorList>
    </citation>
    <scope>NUCLEOTIDE SEQUENCE [LARGE SCALE GENOMIC DNA]</scope>
    <source>
        <strain evidence="7 8">NCTC11155</strain>
    </source>
</reference>
<dbReference type="OrthoDB" id="9814973at2"/>
<dbReference type="GO" id="GO:0006488">
    <property type="term" value="P:dolichol-linked oligosaccharide biosynthetic process"/>
    <property type="evidence" value="ECO:0007669"/>
    <property type="project" value="InterPro"/>
</dbReference>
<dbReference type="PANTHER" id="PTHR12867:SF6">
    <property type="entry name" value="N-ACETYLGLUCOSAMINYLDIPHOSPHODOLICHOL N-ACETYLGLUCOSAMINYLTRANSFERASE"/>
    <property type="match status" value="1"/>
</dbReference>
<dbReference type="EMBL" id="UFSX01000001">
    <property type="protein sequence ID" value="SUV29052.1"/>
    <property type="molecule type" value="Genomic_DNA"/>
</dbReference>
<evidence type="ECO:0000256" key="2">
    <source>
        <dbReference type="ARBA" id="ARBA00006962"/>
    </source>
</evidence>
<dbReference type="STRING" id="483216.BACEGG_02823"/>
<comment type="subcellular location">
    <subcellularLocation>
        <location evidence="1">Endoplasmic reticulum</location>
    </subcellularLocation>
</comment>
<dbReference type="PANTHER" id="PTHR12867">
    <property type="entry name" value="GLYCOSYL TRANSFERASE-RELATED"/>
    <property type="match status" value="1"/>
</dbReference>
<evidence type="ECO:0000313" key="7">
    <source>
        <dbReference type="EMBL" id="SUV29052.1"/>
    </source>
</evidence>
<sequence length="162" mass="18418">MVFITLGTQGNQFPRCLQMVEELIDTLHPAHEFIVQLGNTHYTSDTIKCLEYVAENEFKEYIAKADVVISHAGSGALFSAIQKGKKCIAVARLKKYNEMLNDHQTELVRKLSQEGYILDGTYSIVDAWEKLDDFTPRENDFTCGIPSEVEKLLNKWGVELKM</sequence>
<dbReference type="Pfam" id="PF04101">
    <property type="entry name" value="Glyco_tran_28_C"/>
    <property type="match status" value="1"/>
</dbReference>
<evidence type="ECO:0000313" key="8">
    <source>
        <dbReference type="Proteomes" id="UP000254424"/>
    </source>
</evidence>
<evidence type="ECO:0000259" key="6">
    <source>
        <dbReference type="Pfam" id="PF04101"/>
    </source>
</evidence>
<name>A0A380YRJ4_9BACE</name>